<gene>
    <name evidence="1" type="ORF">E1293_36400</name>
</gene>
<protein>
    <submittedName>
        <fullName evidence="1">Uncharacterized protein</fullName>
    </submittedName>
</protein>
<name>A0A4R5AA43_9ACTN</name>
<dbReference type="RefSeq" id="WP_132202903.1">
    <property type="nucleotide sequence ID" value="NZ_SMKY01000260.1"/>
</dbReference>
<evidence type="ECO:0000313" key="2">
    <source>
        <dbReference type="Proteomes" id="UP000295578"/>
    </source>
</evidence>
<keyword evidence="2" id="KW-1185">Reference proteome</keyword>
<proteinExistence type="predicted"/>
<dbReference type="Proteomes" id="UP000295578">
    <property type="component" value="Unassembled WGS sequence"/>
</dbReference>
<evidence type="ECO:0000313" key="1">
    <source>
        <dbReference type="EMBL" id="TDD68991.1"/>
    </source>
</evidence>
<accession>A0A4R5AA43</accession>
<dbReference type="EMBL" id="SMKY01000260">
    <property type="protein sequence ID" value="TDD68991.1"/>
    <property type="molecule type" value="Genomic_DNA"/>
</dbReference>
<reference evidence="1 2" key="1">
    <citation type="submission" date="2019-03" db="EMBL/GenBank/DDBJ databases">
        <title>Draft genome sequences of novel Actinobacteria.</title>
        <authorList>
            <person name="Sahin N."/>
            <person name="Ay H."/>
            <person name="Saygin H."/>
        </authorList>
    </citation>
    <scope>NUCLEOTIDE SEQUENCE [LARGE SCALE GENOMIC DNA]</scope>
    <source>
        <strain evidence="1 2">DSM 45941</strain>
    </source>
</reference>
<organism evidence="1 2">
    <name type="scientific">Actinomadura darangshiensis</name>
    <dbReference type="NCBI Taxonomy" id="705336"/>
    <lineage>
        <taxon>Bacteria</taxon>
        <taxon>Bacillati</taxon>
        <taxon>Actinomycetota</taxon>
        <taxon>Actinomycetes</taxon>
        <taxon>Streptosporangiales</taxon>
        <taxon>Thermomonosporaceae</taxon>
        <taxon>Actinomadura</taxon>
    </lineage>
</organism>
<sequence>MSAETADTWRPACLPGGGAGVLTWYGQAARRWWALVPWFWSSTGAALAPCTDVARARAEVAALLRPFLARRWWRVRSVRRVRPGGRGVRGSCGG</sequence>
<dbReference type="AlphaFoldDB" id="A0A4R5AA43"/>
<comment type="caution">
    <text evidence="1">The sequence shown here is derived from an EMBL/GenBank/DDBJ whole genome shotgun (WGS) entry which is preliminary data.</text>
</comment>